<dbReference type="SMART" id="SM00089">
    <property type="entry name" value="PKD"/>
    <property type="match status" value="1"/>
</dbReference>
<keyword evidence="3" id="KW-1185">Reference proteome</keyword>
<dbReference type="InterPro" id="IPR013320">
    <property type="entry name" value="ConA-like_dom_sf"/>
</dbReference>
<evidence type="ECO:0000313" key="3">
    <source>
        <dbReference type="Proteomes" id="UP000248917"/>
    </source>
</evidence>
<dbReference type="InterPro" id="IPR025667">
    <property type="entry name" value="SprB_repeat"/>
</dbReference>
<organism evidence="2 3">
    <name type="scientific">Algoriphagus aquaeductus</name>
    <dbReference type="NCBI Taxonomy" id="475299"/>
    <lineage>
        <taxon>Bacteria</taxon>
        <taxon>Pseudomonadati</taxon>
        <taxon>Bacteroidota</taxon>
        <taxon>Cytophagia</taxon>
        <taxon>Cytophagales</taxon>
        <taxon>Cyclobacteriaceae</taxon>
        <taxon>Algoriphagus</taxon>
    </lineage>
</organism>
<gene>
    <name evidence="2" type="ORF">CLV31_115102</name>
</gene>
<dbReference type="InterPro" id="IPR000601">
    <property type="entry name" value="PKD_dom"/>
</dbReference>
<comment type="caution">
    <text evidence="2">The sequence shown here is derived from an EMBL/GenBank/DDBJ whole genome shotgun (WGS) entry which is preliminary data.</text>
</comment>
<dbReference type="InterPro" id="IPR013783">
    <property type="entry name" value="Ig-like_fold"/>
</dbReference>
<dbReference type="InterPro" id="IPR022409">
    <property type="entry name" value="PKD/Chitinase_dom"/>
</dbReference>
<dbReference type="SUPFAM" id="SSF49899">
    <property type="entry name" value="Concanavalin A-like lectins/glucanases"/>
    <property type="match status" value="1"/>
</dbReference>
<dbReference type="Gene3D" id="2.60.40.10">
    <property type="entry name" value="Immunoglobulins"/>
    <property type="match status" value="1"/>
</dbReference>
<proteinExistence type="predicted"/>
<dbReference type="GO" id="GO:0004553">
    <property type="term" value="F:hydrolase activity, hydrolyzing O-glycosyl compounds"/>
    <property type="evidence" value="ECO:0007669"/>
    <property type="project" value="UniProtKB-ARBA"/>
</dbReference>
<dbReference type="Pfam" id="PF13573">
    <property type="entry name" value="SprB"/>
    <property type="match status" value="3"/>
</dbReference>
<evidence type="ECO:0000259" key="1">
    <source>
        <dbReference type="PROSITE" id="PS50093"/>
    </source>
</evidence>
<reference evidence="2 3" key="1">
    <citation type="submission" date="2018-06" db="EMBL/GenBank/DDBJ databases">
        <title>Genomic Encyclopedia of Archaeal and Bacterial Type Strains, Phase II (KMG-II): from individual species to whole genera.</title>
        <authorList>
            <person name="Goeker M."/>
        </authorList>
    </citation>
    <scope>NUCLEOTIDE SEQUENCE [LARGE SCALE GENOMIC DNA]</scope>
    <source>
        <strain evidence="2 3">T4</strain>
    </source>
</reference>
<feature type="domain" description="PKD" evidence="1">
    <location>
        <begin position="2182"/>
        <end position="2259"/>
    </location>
</feature>
<dbReference type="SUPFAM" id="SSF49299">
    <property type="entry name" value="PKD domain"/>
    <property type="match status" value="1"/>
</dbReference>
<evidence type="ECO:0000313" key="2">
    <source>
        <dbReference type="EMBL" id="PZV79142.1"/>
    </source>
</evidence>
<dbReference type="PROSITE" id="PS50093">
    <property type="entry name" value="PKD"/>
    <property type="match status" value="1"/>
</dbReference>
<dbReference type="OrthoDB" id="7794186at2"/>
<accession>A0A326RX06</accession>
<dbReference type="InterPro" id="IPR035986">
    <property type="entry name" value="PKD_dom_sf"/>
</dbReference>
<dbReference type="Pfam" id="PF18911">
    <property type="entry name" value="PKD_4"/>
    <property type="match status" value="1"/>
</dbReference>
<name>A0A326RX06_9BACT</name>
<dbReference type="EMBL" id="QKTX01000015">
    <property type="protein sequence ID" value="PZV79142.1"/>
    <property type="molecule type" value="Genomic_DNA"/>
</dbReference>
<dbReference type="CDD" id="cd00146">
    <property type="entry name" value="PKD"/>
    <property type="match status" value="1"/>
</dbReference>
<dbReference type="Proteomes" id="UP000248917">
    <property type="component" value="Unassembled WGS sequence"/>
</dbReference>
<sequence>MGMNSIQTFIRVKNPSRIYILLILILISKFPSFSQTVAIPRDGFPYCEPFTNSTTRANTFFQGVPKPAILTANEGLDPEGDGFLRLTDNNLDQRGYMFIDLPFSPVYGIKVSFEYFAYGGLTITPADGISFFMFDGAITPSTFQIGGLGGSLGYSPWRSNSGLTFQPGLKGAYLGIGFDAFRNFGNEYEGRYGGFKDPTATGFGPVPDERQYYNSIVIRGPETSNYQFIDGKRTFDRSFLNEQQPAVYTDPIDSKYYLFDPLDPVDYFNRRFTLASPLRAETCGEPGYRKVFIDLAPTGSGTYILNVSMLYNNGTGLFLQPIFTNVPYNFPAPQNIKLGFAASTGSPNTNFHEIRNVTAEVSDYASIPIPEIENLSAEVCEGEENLFEFEVDLKSENSFLRCVQLYETDPGAPDNSPPTGGNPSLTNCGLSNVCVERCDPANNTRYLPGKGTFSVELEELTSDNFEDEKYAASIRFVPDPGFIGTAQVYYQVVDNYGLISFAKTITVTTNPEPIKIQDPQLDNPTCNGQADGLISNLIVGDLVPGFDYEWYYNGSSIGKLNASVSPLVGGEAIFSISGINLGTYTLTVWNPSDLNGCSISIDVEVSQEQGTPVDLLANDKEICEGNAVDFYPVIPPIYGSDAGAKFFWYTSPNRLGGPITNGATRVIDGQTVTFSIVDDREIIITGLVANGSNPKDYIFYVEAQSKTNPSGNFCPYIGDVISEARVKVFPPLNFSASVVSEDWCSDGKGEIQALISNPLSSVTYFLEDGNGNPISSNSSGQFTGLAIGSYQVYASSSSPNCITSIIPLSINGPSQPLTLAETSIQNAFCGNTNGVLSFNLTGGVGPYTILLNGSALSGASVSGNTYTVQNLAAGNYTILVTDSKGCTETLDSQLGLETNSEFDTNDDEICEGEEAILQSVIVNQSTSSPVFEWYIQDSSGNFLKINSGQTVNGVLFTIDSNNDLRISGLLAQNSPYTYYLKVTGDRVCDQGYIPASVIVNSLPELDIPEIKNVSCYGGDDASIQVKLKSGNFSDFEFNLIGNNGFNSGWISNSGLFTGLEVGKYTLTVRNLTGCQTQVTDLDITEPTEMTVQEDPNSHLDASCGLDNGEFTFSISGGVPNAAGEYKVKINGIELASYSGSITRNSSSNFTLEDLAPGNYTIEVADENGCVQSLVVSILDTPVPQFDVMSVEVCEKVDAILKPVIVSAASGVSPIYIWSYEDPSNPGSLVSINSGDQVGEVAYTIQNGELIISGLAFQPNPYLYYLTVSGSMVCDGPPIPAEVKIIKLPEAEFETKPVSCFGGNDGAIDLLSSNPGSNLTFTLVGYGQSNSTGTFSGLEAGTYSVSIEDAIGCAYIETVEITEPSAPIQINTPDILRSSCDLNNGSIENLLISGGWGNYSVEWRKGSLTGQVIAGDLVGAKDLGPGNYFLFVTDSQGCSETFTFTVQESSDPNYGLVPPMDVCFGETVQIRPVHLAPNPSLPPVAPTEVKWFTDPNQTGLIQDGQDPNLPTVSYLIDDSDWLNPELLITGLPPGLHDFYFYVACTGQELKIEVTVYEKPEVVLETKPVSCFGDNNGKIKVISGGKSNYTYSINGGPVINQTALETFSFTSGIYNLTVITPGGCPQNSTFEIEGPTSALSATPLTKTDPGCGASNGKLQLTVTGGWLPYSVEVVRNGASLETKIFNTSSVDLIGYTIGDYQLIITDAQGCKLTSNSVSLLDGPTQILIEKKEICEGELAVLSPTLDPPSSGVTFQWYFDQTLAQPISSSPNPAADGKIYQINPTTGVLSVSNLNGQAVPYTYFVTVSGGTVCPGFVGKGEVLVYSIPSATAIVENEICFGDGGKITVNVAGAPGIYTYSLNGGPFVNTNVFQVATGVHHVEVKNLHGCSYMVSPISVTGPTSPLASSGINVNNPTCGTDNGEINFTISGGYSPYQILYARNGESPLNINQAGPGQVTISNLPLGNYEIDLVDAQGCVINVTSNLLLEEAPTVIYVQDKVICQGETAELLPVLPPNITNPSYSWFFDAGGENPILNGQLNGINYSISTNGTLTIDGLTGSNAPYTYYVSASGPGICNLTPEPVEIKVNSIPTLRVSNPSIVCDPKGTVDLTRFIEGFNPNVYDYNIISPNGTAMLIEDIDEVNLSGDYRVSSSLKGASCWNPFQRIRVQIADELLVANFQYDVDPGTGIIISNGDIGIFEDVFFKDMSLGKAIIWNWDFGDGNTSSQKNPKHQFQEKGDYTVSLQVIDTFGCISNYQIIVNVNDDYLVIIPNAFTPDGLKNQKFRPYYKGISKLEFYIFSTWGELIYRSDSMEDPGWDGSLNGKPAMPGNYIFKGRFVSRSGEVFEKAGTFILIR</sequence>
<dbReference type="GO" id="GO:0005975">
    <property type="term" value="P:carbohydrate metabolic process"/>
    <property type="evidence" value="ECO:0007669"/>
    <property type="project" value="UniProtKB-ARBA"/>
</dbReference>
<protein>
    <submittedName>
        <fullName evidence="2">SprB-like repeat protein</fullName>
    </submittedName>
</protein>